<keyword evidence="10 14" id="KW-0472">Membrane</keyword>
<dbReference type="GO" id="GO:0000139">
    <property type="term" value="C:Golgi membrane"/>
    <property type="evidence" value="ECO:0007669"/>
    <property type="project" value="UniProtKB-SubCell"/>
</dbReference>
<dbReference type="FunFam" id="1.20.5.110:FF:000056">
    <property type="entry name" value="Bet1-like protein At4g14600"/>
    <property type="match status" value="1"/>
</dbReference>
<evidence type="ECO:0000256" key="5">
    <source>
        <dbReference type="ARBA" id="ARBA00022824"/>
    </source>
</evidence>
<keyword evidence="7 14" id="KW-1133">Transmembrane helix</keyword>
<evidence type="ECO:0000313" key="16">
    <source>
        <dbReference type="EMBL" id="KAI3867641.1"/>
    </source>
</evidence>
<dbReference type="PANTHER" id="PTHR12791">
    <property type="entry name" value="GOLGI SNARE BET1-RELATED"/>
    <property type="match status" value="1"/>
</dbReference>
<dbReference type="PROSITE" id="PS50192">
    <property type="entry name" value="T_SNARE"/>
    <property type="match status" value="1"/>
</dbReference>
<gene>
    <name evidence="16" type="ORF">MKW98_006018</name>
</gene>
<keyword evidence="8" id="KW-0333">Golgi apparatus</keyword>
<evidence type="ECO:0000256" key="6">
    <source>
        <dbReference type="ARBA" id="ARBA00022927"/>
    </source>
</evidence>
<comment type="subcellular location">
    <subcellularLocation>
        <location evidence="1">Endoplasmic reticulum membrane</location>
        <topology evidence="1">Single-pass type IV membrane protein</topology>
    </subcellularLocation>
    <subcellularLocation>
        <location evidence="2">Golgi apparatus membrane</location>
        <topology evidence="2">Single-pass type IV membrane protein</topology>
    </subcellularLocation>
</comment>
<dbReference type="CDD" id="cd15841">
    <property type="entry name" value="SNARE_Qc"/>
    <property type="match status" value="1"/>
</dbReference>
<evidence type="ECO:0000256" key="13">
    <source>
        <dbReference type="SAM" id="MobiDB-lite"/>
    </source>
</evidence>
<protein>
    <recommendedName>
        <fullName evidence="15">t-SNARE coiled-coil homology domain-containing protein</fullName>
    </recommendedName>
</protein>
<dbReference type="Gene3D" id="1.20.5.110">
    <property type="match status" value="1"/>
</dbReference>
<evidence type="ECO:0000256" key="8">
    <source>
        <dbReference type="ARBA" id="ARBA00023034"/>
    </source>
</evidence>
<keyword evidence="3" id="KW-0813">Transport</keyword>
<reference evidence="16" key="1">
    <citation type="submission" date="2022-04" db="EMBL/GenBank/DDBJ databases">
        <title>A functionally conserved STORR gene fusion in Papaver species that diverged 16.8 million years ago.</title>
        <authorList>
            <person name="Catania T."/>
        </authorList>
    </citation>
    <scope>NUCLEOTIDE SEQUENCE</scope>
    <source>
        <strain evidence="16">S-188037</strain>
    </source>
</reference>
<keyword evidence="9" id="KW-0175">Coiled coil</keyword>
<sequence length="129" mass="14548">MANSGGLPSYGAVSHRSSARSGYNTNQDEIQLRIDPMNADLDEEVNGLRSKISLLKNVAQEIGNEAKYQSDLISQLQMTVIKAQAGVKNNMRWINKKIIQNGSNHVFHVILFVLLCFFVVYFLSKFSRR</sequence>
<keyword evidence="5" id="KW-0256">Endoplasmic reticulum</keyword>
<evidence type="ECO:0000256" key="2">
    <source>
        <dbReference type="ARBA" id="ARBA00004409"/>
    </source>
</evidence>
<evidence type="ECO:0000256" key="10">
    <source>
        <dbReference type="ARBA" id="ARBA00023136"/>
    </source>
</evidence>
<evidence type="ECO:0000256" key="11">
    <source>
        <dbReference type="ARBA" id="ARBA00037962"/>
    </source>
</evidence>
<dbReference type="AlphaFoldDB" id="A0AAD4X958"/>
<comment type="similarity">
    <text evidence="11">Belongs to the BET1 family.</text>
</comment>
<dbReference type="SUPFAM" id="SSF58038">
    <property type="entry name" value="SNARE fusion complex"/>
    <property type="match status" value="1"/>
</dbReference>
<dbReference type="GO" id="GO:0005789">
    <property type="term" value="C:endoplasmic reticulum membrane"/>
    <property type="evidence" value="ECO:0007669"/>
    <property type="project" value="UniProtKB-SubCell"/>
</dbReference>
<keyword evidence="4 14" id="KW-0812">Transmembrane</keyword>
<proteinExistence type="inferred from homology"/>
<keyword evidence="17" id="KW-1185">Reference proteome</keyword>
<dbReference type="GO" id="GO:0015031">
    <property type="term" value="P:protein transport"/>
    <property type="evidence" value="ECO:0007669"/>
    <property type="project" value="UniProtKB-KW"/>
</dbReference>
<feature type="domain" description="T-SNARE coiled-coil homology" evidence="15">
    <location>
        <begin position="35"/>
        <end position="97"/>
    </location>
</feature>
<comment type="function">
    <text evidence="12">Required for vesicular transport from the ER to the Golgi complex. Functions as a SNARE associated with ER-derived vesicles.</text>
</comment>
<feature type="compositionally biased region" description="Polar residues" evidence="13">
    <location>
        <begin position="15"/>
        <end position="27"/>
    </location>
</feature>
<keyword evidence="6" id="KW-0653">Protein transport</keyword>
<accession>A0AAD4X958</accession>
<name>A0AAD4X958_9MAGN</name>
<feature type="transmembrane region" description="Helical" evidence="14">
    <location>
        <begin position="105"/>
        <end position="123"/>
    </location>
</feature>
<evidence type="ECO:0000256" key="14">
    <source>
        <dbReference type="SAM" id="Phobius"/>
    </source>
</evidence>
<evidence type="ECO:0000256" key="1">
    <source>
        <dbReference type="ARBA" id="ARBA00004163"/>
    </source>
</evidence>
<feature type="region of interest" description="Disordered" evidence="13">
    <location>
        <begin position="1"/>
        <end position="27"/>
    </location>
</feature>
<dbReference type="InterPro" id="IPR000727">
    <property type="entry name" value="T_SNARE_dom"/>
</dbReference>
<evidence type="ECO:0000256" key="4">
    <source>
        <dbReference type="ARBA" id="ARBA00022692"/>
    </source>
</evidence>
<evidence type="ECO:0000256" key="7">
    <source>
        <dbReference type="ARBA" id="ARBA00022989"/>
    </source>
</evidence>
<evidence type="ECO:0000256" key="12">
    <source>
        <dbReference type="ARBA" id="ARBA00060029"/>
    </source>
</evidence>
<organism evidence="16 17">
    <name type="scientific">Papaver atlanticum</name>
    <dbReference type="NCBI Taxonomy" id="357466"/>
    <lineage>
        <taxon>Eukaryota</taxon>
        <taxon>Viridiplantae</taxon>
        <taxon>Streptophyta</taxon>
        <taxon>Embryophyta</taxon>
        <taxon>Tracheophyta</taxon>
        <taxon>Spermatophyta</taxon>
        <taxon>Magnoliopsida</taxon>
        <taxon>Ranunculales</taxon>
        <taxon>Papaveraceae</taxon>
        <taxon>Papaveroideae</taxon>
        <taxon>Papaver</taxon>
    </lineage>
</organism>
<evidence type="ECO:0000256" key="3">
    <source>
        <dbReference type="ARBA" id="ARBA00022448"/>
    </source>
</evidence>
<dbReference type="Proteomes" id="UP001202328">
    <property type="component" value="Unassembled WGS sequence"/>
</dbReference>
<dbReference type="EMBL" id="JAJJMB010013545">
    <property type="protein sequence ID" value="KAI3867641.1"/>
    <property type="molecule type" value="Genomic_DNA"/>
</dbReference>
<evidence type="ECO:0000313" key="17">
    <source>
        <dbReference type="Proteomes" id="UP001202328"/>
    </source>
</evidence>
<evidence type="ECO:0000256" key="9">
    <source>
        <dbReference type="ARBA" id="ARBA00023054"/>
    </source>
</evidence>
<evidence type="ECO:0000259" key="15">
    <source>
        <dbReference type="PROSITE" id="PS50192"/>
    </source>
</evidence>
<comment type="caution">
    <text evidence="16">The sequence shown here is derived from an EMBL/GenBank/DDBJ whole genome shotgun (WGS) entry which is preliminary data.</text>
</comment>